<keyword evidence="3" id="KW-1185">Reference proteome</keyword>
<feature type="compositionally biased region" description="Low complexity" evidence="1">
    <location>
        <begin position="372"/>
        <end position="381"/>
    </location>
</feature>
<dbReference type="AlphaFoldDB" id="A0AA39T766"/>
<dbReference type="EMBL" id="JAUEPS010000001">
    <property type="protein sequence ID" value="KAK0469226.1"/>
    <property type="molecule type" value="Genomic_DNA"/>
</dbReference>
<sequence>MTLELPLPGRCLSDGSASIAPAVAAEEELNQEESQQALAIKLGWNIQASKKEITFIYGPAVDEACAELLDEGSRRIVEHLSPFLLGAQTLERSVFIVGLTVQHKISAINNPGVVVILVDSLQPLLHAGPPDLPHGIGHHVYVVQRAMTSELAPGARSSYSSADDALSPMPWVGADVVPGRAIYDLPLSQTAAEQSRVHRSSIGLVLSIPPNSADHEQANGNPLQTPLYALTCGYNIPSERAVPISTQRRSRHLYNHHIVAKHRDTTKRILRDQGLQIDRGILNGLRAARGDESKRQRVLVREATQRERTIFPLQDALAVHEAILSNPCGDTEYCIGEVVVAENTTVVDNPGTYARASCRLSSKHASSEQVRPTPTCSTPSSASQHTSPRYAMNMDWSLVELTTDLATNTVGHQ</sequence>
<name>A0AA39T766_ARMTA</name>
<dbReference type="Proteomes" id="UP001175211">
    <property type="component" value="Unassembled WGS sequence"/>
</dbReference>
<proteinExistence type="predicted"/>
<comment type="caution">
    <text evidence="2">The sequence shown here is derived from an EMBL/GenBank/DDBJ whole genome shotgun (WGS) entry which is preliminary data.</text>
</comment>
<evidence type="ECO:0000313" key="3">
    <source>
        <dbReference type="Proteomes" id="UP001175211"/>
    </source>
</evidence>
<accession>A0AA39T766</accession>
<organism evidence="2 3">
    <name type="scientific">Armillaria tabescens</name>
    <name type="common">Ringless honey mushroom</name>
    <name type="synonym">Agaricus tabescens</name>
    <dbReference type="NCBI Taxonomy" id="1929756"/>
    <lineage>
        <taxon>Eukaryota</taxon>
        <taxon>Fungi</taxon>
        <taxon>Dikarya</taxon>
        <taxon>Basidiomycota</taxon>
        <taxon>Agaricomycotina</taxon>
        <taxon>Agaricomycetes</taxon>
        <taxon>Agaricomycetidae</taxon>
        <taxon>Agaricales</taxon>
        <taxon>Marasmiineae</taxon>
        <taxon>Physalacriaceae</taxon>
        <taxon>Desarmillaria</taxon>
    </lineage>
</organism>
<gene>
    <name evidence="2" type="ORF">EV420DRAFT_15662</name>
</gene>
<dbReference type="RefSeq" id="XP_060339019.1">
    <property type="nucleotide sequence ID" value="XM_060474054.1"/>
</dbReference>
<evidence type="ECO:0000256" key="1">
    <source>
        <dbReference type="SAM" id="MobiDB-lite"/>
    </source>
</evidence>
<evidence type="ECO:0000313" key="2">
    <source>
        <dbReference type="EMBL" id="KAK0469226.1"/>
    </source>
</evidence>
<feature type="compositionally biased region" description="Polar residues" evidence="1">
    <location>
        <begin position="361"/>
        <end position="370"/>
    </location>
</feature>
<feature type="region of interest" description="Disordered" evidence="1">
    <location>
        <begin position="361"/>
        <end position="387"/>
    </location>
</feature>
<reference evidence="2" key="1">
    <citation type="submission" date="2023-06" db="EMBL/GenBank/DDBJ databases">
        <authorList>
            <consortium name="Lawrence Berkeley National Laboratory"/>
            <person name="Ahrendt S."/>
            <person name="Sahu N."/>
            <person name="Indic B."/>
            <person name="Wong-Bajracharya J."/>
            <person name="Merenyi Z."/>
            <person name="Ke H.-M."/>
            <person name="Monk M."/>
            <person name="Kocsube S."/>
            <person name="Drula E."/>
            <person name="Lipzen A."/>
            <person name="Balint B."/>
            <person name="Henrissat B."/>
            <person name="Andreopoulos B."/>
            <person name="Martin F.M."/>
            <person name="Harder C.B."/>
            <person name="Rigling D."/>
            <person name="Ford K.L."/>
            <person name="Foster G.D."/>
            <person name="Pangilinan J."/>
            <person name="Papanicolaou A."/>
            <person name="Barry K."/>
            <person name="LaButti K."/>
            <person name="Viragh M."/>
            <person name="Koriabine M."/>
            <person name="Yan M."/>
            <person name="Riley R."/>
            <person name="Champramary S."/>
            <person name="Plett K.L."/>
            <person name="Tsai I.J."/>
            <person name="Slot J."/>
            <person name="Sipos G."/>
            <person name="Plett J."/>
            <person name="Nagy L.G."/>
            <person name="Grigoriev I.V."/>
        </authorList>
    </citation>
    <scope>NUCLEOTIDE SEQUENCE</scope>
    <source>
        <strain evidence="2">CCBAS 213</strain>
    </source>
</reference>
<protein>
    <submittedName>
        <fullName evidence="2">Uncharacterized protein</fullName>
    </submittedName>
</protein>
<dbReference type="GeneID" id="85357602"/>